<evidence type="ECO:0000259" key="2">
    <source>
        <dbReference type="Pfam" id="PF02878"/>
    </source>
</evidence>
<dbReference type="GO" id="GO:0005975">
    <property type="term" value="P:carbohydrate metabolic process"/>
    <property type="evidence" value="ECO:0007669"/>
    <property type="project" value="InterPro"/>
</dbReference>
<dbReference type="GO" id="GO:0016868">
    <property type="term" value="F:intramolecular phosphotransferase activity"/>
    <property type="evidence" value="ECO:0007669"/>
    <property type="project" value="InterPro"/>
</dbReference>
<dbReference type="InterPro" id="IPR016055">
    <property type="entry name" value="A-D-PHexomutase_a/b/a-I/II/III"/>
</dbReference>
<accession>A0A6B0SU65</accession>
<evidence type="ECO:0000313" key="3">
    <source>
        <dbReference type="EMBL" id="MXR22592.1"/>
    </source>
</evidence>
<dbReference type="EMBL" id="WUUU01000347">
    <property type="protein sequence ID" value="MXR22592.1"/>
    <property type="molecule type" value="Genomic_DNA"/>
</dbReference>
<dbReference type="Proteomes" id="UP000471521">
    <property type="component" value="Unassembled WGS sequence"/>
</dbReference>
<dbReference type="InterPro" id="IPR005844">
    <property type="entry name" value="A-D-PHexomutase_a/b/a-I"/>
</dbReference>
<sequence>MKVFGSSGTRGVANDELTPGFVQGVAKAAGSVWRTDRVAVGRDTRTTGRMLVNAATSGLQSVGV</sequence>
<proteinExistence type="inferred from homology"/>
<gene>
    <name evidence="3" type="ORF">GRX66_19180</name>
</gene>
<evidence type="ECO:0000313" key="4">
    <source>
        <dbReference type="Proteomes" id="UP000471521"/>
    </source>
</evidence>
<feature type="non-terminal residue" evidence="3">
    <location>
        <position position="64"/>
    </location>
</feature>
<protein>
    <submittedName>
        <fullName evidence="3">Phosphoglucosamine mutase</fullName>
    </submittedName>
</protein>
<keyword evidence="4" id="KW-1185">Reference proteome</keyword>
<dbReference type="AlphaFoldDB" id="A0A6B0SU65"/>
<reference evidence="3 4" key="1">
    <citation type="submission" date="2019-12" db="EMBL/GenBank/DDBJ databases">
        <title>Isolation and characterization of three novel carbon monoxide-oxidizing members of Halobacteria from salione crusts and soils.</title>
        <authorList>
            <person name="Myers M.R."/>
            <person name="King G.M."/>
        </authorList>
    </citation>
    <scope>NUCLEOTIDE SEQUENCE [LARGE SCALE GENOMIC DNA]</scope>
    <source>
        <strain evidence="3 4">PCN9</strain>
    </source>
</reference>
<comment type="caution">
    <text evidence="3">The sequence shown here is derived from an EMBL/GenBank/DDBJ whole genome shotgun (WGS) entry which is preliminary data.</text>
</comment>
<evidence type="ECO:0000256" key="1">
    <source>
        <dbReference type="ARBA" id="ARBA00010231"/>
    </source>
</evidence>
<dbReference type="Pfam" id="PF02878">
    <property type="entry name" value="PGM_PMM_I"/>
    <property type="match status" value="1"/>
</dbReference>
<dbReference type="SUPFAM" id="SSF53738">
    <property type="entry name" value="Phosphoglucomutase, first 3 domains"/>
    <property type="match status" value="1"/>
</dbReference>
<dbReference type="Gene3D" id="3.40.120.10">
    <property type="entry name" value="Alpha-D-Glucose-1,6-Bisphosphate, subunit A, domain 3"/>
    <property type="match status" value="1"/>
</dbReference>
<organism evidence="3 4">
    <name type="scientific">Halobacterium bonnevillei</name>
    <dbReference type="NCBI Taxonomy" id="2692200"/>
    <lineage>
        <taxon>Archaea</taxon>
        <taxon>Methanobacteriati</taxon>
        <taxon>Methanobacteriota</taxon>
        <taxon>Stenosarchaea group</taxon>
        <taxon>Halobacteria</taxon>
        <taxon>Halobacteriales</taxon>
        <taxon>Halobacteriaceae</taxon>
        <taxon>Halobacterium</taxon>
    </lineage>
</organism>
<comment type="similarity">
    <text evidence="1">Belongs to the phosphohexose mutase family.</text>
</comment>
<feature type="domain" description="Alpha-D-phosphohexomutase alpha/beta/alpha" evidence="2">
    <location>
        <begin position="2"/>
        <end position="64"/>
    </location>
</feature>
<name>A0A6B0SU65_9EURY</name>